<dbReference type="RefSeq" id="WP_102197861.1">
    <property type="nucleotide sequence ID" value="NZ_CAUPDS010000006.1"/>
</dbReference>
<evidence type="ECO:0000256" key="4">
    <source>
        <dbReference type="ARBA" id="ARBA00010416"/>
    </source>
</evidence>
<dbReference type="SUPFAM" id="SSF51984">
    <property type="entry name" value="MurCD N-terminal domain"/>
    <property type="match status" value="1"/>
</dbReference>
<comment type="caution">
    <text evidence="23">The sequence shown here is derived from an EMBL/GenBank/DDBJ whole genome shotgun (WGS) entry which is preliminary data.</text>
</comment>
<comment type="function">
    <text evidence="1 19 20">Cell wall formation. Catalyzes the addition of glutamate to the nucleotide precursor UDP-N-acetylmuramoyl-L-alanine (UMA).</text>
</comment>
<dbReference type="AlphaFoldDB" id="A0A2N6UJS7"/>
<dbReference type="Gene3D" id="3.40.1190.10">
    <property type="entry name" value="Mur-like, catalytic domain"/>
    <property type="match status" value="1"/>
</dbReference>
<dbReference type="UniPathway" id="UPA00219"/>
<dbReference type="GO" id="GO:0005737">
    <property type="term" value="C:cytoplasm"/>
    <property type="evidence" value="ECO:0007669"/>
    <property type="project" value="UniProtKB-SubCell"/>
</dbReference>
<comment type="similarity">
    <text evidence="4 19">Belongs to the MurCDEF family.</text>
</comment>
<proteinExistence type="inferred from homology"/>
<dbReference type="NCBIfam" id="TIGR01087">
    <property type="entry name" value="murD"/>
    <property type="match status" value="1"/>
</dbReference>
<dbReference type="PANTHER" id="PTHR43692:SF1">
    <property type="entry name" value="UDP-N-ACETYLMURAMOYLALANINE--D-GLUTAMATE LIGASE"/>
    <property type="match status" value="1"/>
</dbReference>
<keyword evidence="9 19" id="KW-0132">Cell division</keyword>
<evidence type="ECO:0000256" key="13">
    <source>
        <dbReference type="ARBA" id="ARBA00022984"/>
    </source>
</evidence>
<comment type="catalytic activity">
    <reaction evidence="18 19 20">
        <text>UDP-N-acetyl-alpha-D-muramoyl-L-alanine + D-glutamate + ATP = UDP-N-acetyl-alpha-D-muramoyl-L-alanyl-D-glutamate + ADP + phosphate + H(+)</text>
        <dbReference type="Rhea" id="RHEA:16429"/>
        <dbReference type="ChEBI" id="CHEBI:15378"/>
        <dbReference type="ChEBI" id="CHEBI:29986"/>
        <dbReference type="ChEBI" id="CHEBI:30616"/>
        <dbReference type="ChEBI" id="CHEBI:43474"/>
        <dbReference type="ChEBI" id="CHEBI:83898"/>
        <dbReference type="ChEBI" id="CHEBI:83900"/>
        <dbReference type="ChEBI" id="CHEBI:456216"/>
        <dbReference type="EC" id="6.3.2.9"/>
    </reaction>
</comment>
<gene>
    <name evidence="19 23" type="primary">murD</name>
    <name evidence="23" type="ORF">CJ192_04005</name>
</gene>
<evidence type="ECO:0000259" key="21">
    <source>
        <dbReference type="Pfam" id="PF02875"/>
    </source>
</evidence>
<evidence type="ECO:0000256" key="12">
    <source>
        <dbReference type="ARBA" id="ARBA00022960"/>
    </source>
</evidence>
<dbReference type="Gene3D" id="3.90.190.20">
    <property type="entry name" value="Mur ligase, C-terminal domain"/>
    <property type="match status" value="1"/>
</dbReference>
<keyword evidence="12 19" id="KW-0133">Cell shape</keyword>
<organism evidence="23 24">
    <name type="scientific">Anaerococcus hydrogenalis</name>
    <dbReference type="NCBI Taxonomy" id="33029"/>
    <lineage>
        <taxon>Bacteria</taxon>
        <taxon>Bacillati</taxon>
        <taxon>Bacillota</taxon>
        <taxon>Tissierellia</taxon>
        <taxon>Tissierellales</taxon>
        <taxon>Peptoniphilaceae</taxon>
        <taxon>Anaerococcus</taxon>
    </lineage>
</organism>
<keyword evidence="13 19" id="KW-0573">Peptidoglycan synthesis</keyword>
<keyword evidence="14 19" id="KW-0131">Cell cycle</keyword>
<dbReference type="SUPFAM" id="SSF53623">
    <property type="entry name" value="MurD-like peptide ligases, catalytic domain"/>
    <property type="match status" value="1"/>
</dbReference>
<dbReference type="Pfam" id="PF08245">
    <property type="entry name" value="Mur_ligase_M"/>
    <property type="match status" value="1"/>
</dbReference>
<evidence type="ECO:0000313" key="23">
    <source>
        <dbReference type="EMBL" id="PMC81922.1"/>
    </source>
</evidence>
<dbReference type="Proteomes" id="UP000235658">
    <property type="component" value="Unassembled WGS sequence"/>
</dbReference>
<dbReference type="EMBL" id="PNHP01000002">
    <property type="protein sequence ID" value="PMC81922.1"/>
    <property type="molecule type" value="Genomic_DNA"/>
</dbReference>
<evidence type="ECO:0000256" key="10">
    <source>
        <dbReference type="ARBA" id="ARBA00022741"/>
    </source>
</evidence>
<evidence type="ECO:0000256" key="9">
    <source>
        <dbReference type="ARBA" id="ARBA00022618"/>
    </source>
</evidence>
<evidence type="ECO:0000256" key="5">
    <source>
        <dbReference type="ARBA" id="ARBA00012212"/>
    </source>
</evidence>
<dbReference type="GO" id="GO:0008360">
    <property type="term" value="P:regulation of cell shape"/>
    <property type="evidence" value="ECO:0007669"/>
    <property type="project" value="UniProtKB-KW"/>
</dbReference>
<dbReference type="GO" id="GO:0004326">
    <property type="term" value="F:tetrahydrofolylpolyglutamate synthase activity"/>
    <property type="evidence" value="ECO:0007669"/>
    <property type="project" value="InterPro"/>
</dbReference>
<protein>
    <recommendedName>
        <fullName evidence="6 19">UDP-N-acetylmuramoylalanine--D-glutamate ligase</fullName>
        <ecNumber evidence="5 19">6.3.2.9</ecNumber>
    </recommendedName>
    <alternativeName>
        <fullName evidence="17 19">D-glutamic acid-adding enzyme</fullName>
    </alternativeName>
    <alternativeName>
        <fullName evidence="16 19">UDP-N-acetylmuramoyl-L-alanyl-D-glutamate synthetase</fullName>
    </alternativeName>
</protein>
<dbReference type="GO" id="GO:0005524">
    <property type="term" value="F:ATP binding"/>
    <property type="evidence" value="ECO:0007669"/>
    <property type="project" value="UniProtKB-UniRule"/>
</dbReference>
<dbReference type="Gene3D" id="3.40.50.720">
    <property type="entry name" value="NAD(P)-binding Rossmann-like Domain"/>
    <property type="match status" value="1"/>
</dbReference>
<dbReference type="InterPro" id="IPR018109">
    <property type="entry name" value="Folylpolyglutamate_synth_CS"/>
</dbReference>
<feature type="domain" description="Mur ligase C-terminal" evidence="21">
    <location>
        <begin position="298"/>
        <end position="410"/>
    </location>
</feature>
<keyword evidence="7 19" id="KW-0963">Cytoplasm</keyword>
<name>A0A2N6UJS7_9FIRM</name>
<keyword evidence="15 19" id="KW-0961">Cell wall biogenesis/degradation</keyword>
<accession>A0A2N6UJS7</accession>
<evidence type="ECO:0000256" key="7">
    <source>
        <dbReference type="ARBA" id="ARBA00022490"/>
    </source>
</evidence>
<evidence type="ECO:0000256" key="3">
    <source>
        <dbReference type="ARBA" id="ARBA00004752"/>
    </source>
</evidence>
<evidence type="ECO:0000256" key="1">
    <source>
        <dbReference type="ARBA" id="ARBA00002734"/>
    </source>
</evidence>
<dbReference type="InterPro" id="IPR004101">
    <property type="entry name" value="Mur_ligase_C"/>
</dbReference>
<comment type="subcellular location">
    <subcellularLocation>
        <location evidence="2 19 20">Cytoplasm</location>
    </subcellularLocation>
</comment>
<feature type="domain" description="Mur ligase central" evidence="22">
    <location>
        <begin position="101"/>
        <end position="275"/>
    </location>
</feature>
<dbReference type="GeneID" id="84578341"/>
<evidence type="ECO:0000256" key="19">
    <source>
        <dbReference type="HAMAP-Rule" id="MF_00639"/>
    </source>
</evidence>
<feature type="binding site" evidence="19">
    <location>
        <begin position="103"/>
        <end position="109"/>
    </location>
    <ligand>
        <name>ATP</name>
        <dbReference type="ChEBI" id="CHEBI:30616"/>
    </ligand>
</feature>
<keyword evidence="10 19" id="KW-0547">Nucleotide-binding</keyword>
<dbReference type="InterPro" id="IPR013221">
    <property type="entry name" value="Mur_ligase_cen"/>
</dbReference>
<dbReference type="Pfam" id="PF02875">
    <property type="entry name" value="Mur_ligase_C"/>
    <property type="match status" value="1"/>
</dbReference>
<keyword evidence="8 19" id="KW-0436">Ligase</keyword>
<dbReference type="PROSITE" id="PS01011">
    <property type="entry name" value="FOLYLPOLYGLU_SYNT_1"/>
    <property type="match status" value="1"/>
</dbReference>
<comment type="pathway">
    <text evidence="3 19 20">Cell wall biogenesis; peptidoglycan biosynthesis.</text>
</comment>
<keyword evidence="11 19" id="KW-0067">ATP-binding</keyword>
<evidence type="ECO:0000256" key="16">
    <source>
        <dbReference type="ARBA" id="ARBA00030398"/>
    </source>
</evidence>
<evidence type="ECO:0000256" key="2">
    <source>
        <dbReference type="ARBA" id="ARBA00004496"/>
    </source>
</evidence>
<dbReference type="GO" id="GO:0008764">
    <property type="term" value="F:UDP-N-acetylmuramoylalanine-D-glutamate ligase activity"/>
    <property type="evidence" value="ECO:0007669"/>
    <property type="project" value="UniProtKB-UniRule"/>
</dbReference>
<dbReference type="HAMAP" id="MF_00639">
    <property type="entry name" value="MurD"/>
    <property type="match status" value="1"/>
</dbReference>
<evidence type="ECO:0000259" key="22">
    <source>
        <dbReference type="Pfam" id="PF08245"/>
    </source>
</evidence>
<evidence type="ECO:0000256" key="11">
    <source>
        <dbReference type="ARBA" id="ARBA00022840"/>
    </source>
</evidence>
<dbReference type="SUPFAM" id="SSF53244">
    <property type="entry name" value="MurD-like peptide ligases, peptide-binding domain"/>
    <property type="match status" value="1"/>
</dbReference>
<dbReference type="GO" id="GO:0009252">
    <property type="term" value="P:peptidoglycan biosynthetic process"/>
    <property type="evidence" value="ECO:0007669"/>
    <property type="project" value="UniProtKB-UniRule"/>
</dbReference>
<evidence type="ECO:0000256" key="17">
    <source>
        <dbReference type="ARBA" id="ARBA00032324"/>
    </source>
</evidence>
<dbReference type="EC" id="6.3.2.9" evidence="5 19"/>
<evidence type="ECO:0000256" key="15">
    <source>
        <dbReference type="ARBA" id="ARBA00023316"/>
    </source>
</evidence>
<dbReference type="PANTHER" id="PTHR43692">
    <property type="entry name" value="UDP-N-ACETYLMURAMOYLALANINE--D-GLUTAMATE LIGASE"/>
    <property type="match status" value="1"/>
</dbReference>
<dbReference type="GO" id="GO:0051301">
    <property type="term" value="P:cell division"/>
    <property type="evidence" value="ECO:0007669"/>
    <property type="project" value="UniProtKB-KW"/>
</dbReference>
<evidence type="ECO:0000256" key="6">
    <source>
        <dbReference type="ARBA" id="ARBA00015655"/>
    </source>
</evidence>
<sequence length="436" mass="50193">MKKVLVYGLGITGISTVKTLDKLGYEVFTYDKNKNKDERLEGYNYSPISDLKINEKYDFVVKSPGIRPDDKIVQKLEKNNQIISDIELSYRIFKDKKIISVTGTNGKTTTTSLITYVLNQAGQKAISVGNIGEGILWQMYNKDAVFVEEVSSFQLHDTKTFKPHIGAILNISPDHIDWHGSFENYANDKLKLAVNQDEDNFLVINHDDKILLENKNKFKAKIYEFSMKEKVERGIYLKDDSLYLKDQKDIFLLNKKDLKIVGNHNLANAACAMLCLYLYGIDLEKIKKYTKTFKAIEHRLEFVKKVNNVSFYNDSKATNVDSTIKAIDSFDKNIILLAGGYDKKIDYSPMFEKENGKIKAMILLGQTKYILEDLCKKYKIEYYLVDDMQMAVDKSFEIMKDSDTVLLSPASASWGMYNNYMQRGDDFKKRVLEKEV</sequence>
<evidence type="ECO:0000256" key="14">
    <source>
        <dbReference type="ARBA" id="ARBA00023306"/>
    </source>
</evidence>
<dbReference type="InterPro" id="IPR036615">
    <property type="entry name" value="Mur_ligase_C_dom_sf"/>
</dbReference>
<dbReference type="InterPro" id="IPR005762">
    <property type="entry name" value="MurD"/>
</dbReference>
<reference evidence="23 24" key="1">
    <citation type="submission" date="2017-09" db="EMBL/GenBank/DDBJ databases">
        <title>Bacterial strain isolated from the female urinary microbiota.</title>
        <authorList>
            <person name="Thomas-White K."/>
            <person name="Kumar N."/>
            <person name="Forster S."/>
            <person name="Putonti C."/>
            <person name="Lawley T."/>
            <person name="Wolfe A.J."/>
        </authorList>
    </citation>
    <scope>NUCLEOTIDE SEQUENCE [LARGE SCALE GENOMIC DNA]</scope>
    <source>
        <strain evidence="23 24">UMB0204</strain>
    </source>
</reference>
<evidence type="ECO:0000256" key="8">
    <source>
        <dbReference type="ARBA" id="ARBA00022598"/>
    </source>
</evidence>
<dbReference type="GO" id="GO:0071555">
    <property type="term" value="P:cell wall organization"/>
    <property type="evidence" value="ECO:0007669"/>
    <property type="project" value="UniProtKB-KW"/>
</dbReference>
<evidence type="ECO:0000256" key="18">
    <source>
        <dbReference type="ARBA" id="ARBA00047632"/>
    </source>
</evidence>
<evidence type="ECO:0000313" key="24">
    <source>
        <dbReference type="Proteomes" id="UP000235658"/>
    </source>
</evidence>
<dbReference type="InterPro" id="IPR036565">
    <property type="entry name" value="Mur-like_cat_sf"/>
</dbReference>
<evidence type="ECO:0000256" key="20">
    <source>
        <dbReference type="RuleBase" id="RU003664"/>
    </source>
</evidence>